<feature type="region of interest" description="Disordered" evidence="2">
    <location>
        <begin position="115"/>
        <end position="266"/>
    </location>
</feature>
<feature type="compositionally biased region" description="Polar residues" evidence="2">
    <location>
        <begin position="194"/>
        <end position="208"/>
    </location>
</feature>
<proteinExistence type="predicted"/>
<accession>A0AAP0HIF3</accession>
<dbReference type="PANTHER" id="PTHR34466">
    <property type="entry name" value="OS11G0129800 PROTEIN"/>
    <property type="match status" value="1"/>
</dbReference>
<feature type="region of interest" description="Disordered" evidence="2">
    <location>
        <begin position="1"/>
        <end position="52"/>
    </location>
</feature>
<evidence type="ECO:0000256" key="2">
    <source>
        <dbReference type="SAM" id="MobiDB-lite"/>
    </source>
</evidence>
<keyword evidence="4" id="KW-1185">Reference proteome</keyword>
<feature type="coiled-coil region" evidence="1">
    <location>
        <begin position="335"/>
        <end position="362"/>
    </location>
</feature>
<evidence type="ECO:0000313" key="4">
    <source>
        <dbReference type="Proteomes" id="UP001419268"/>
    </source>
</evidence>
<evidence type="ECO:0000256" key="1">
    <source>
        <dbReference type="SAM" id="Coils"/>
    </source>
</evidence>
<organism evidence="3 4">
    <name type="scientific">Stephania cephalantha</name>
    <dbReference type="NCBI Taxonomy" id="152367"/>
    <lineage>
        <taxon>Eukaryota</taxon>
        <taxon>Viridiplantae</taxon>
        <taxon>Streptophyta</taxon>
        <taxon>Embryophyta</taxon>
        <taxon>Tracheophyta</taxon>
        <taxon>Spermatophyta</taxon>
        <taxon>Magnoliopsida</taxon>
        <taxon>Ranunculales</taxon>
        <taxon>Menispermaceae</taxon>
        <taxon>Menispermoideae</taxon>
        <taxon>Cissampelideae</taxon>
        <taxon>Stephania</taxon>
    </lineage>
</organism>
<evidence type="ECO:0000313" key="3">
    <source>
        <dbReference type="EMBL" id="KAK9088259.1"/>
    </source>
</evidence>
<protein>
    <submittedName>
        <fullName evidence="3">Uncharacterized protein</fullName>
    </submittedName>
</protein>
<dbReference type="Proteomes" id="UP001419268">
    <property type="component" value="Unassembled WGS sequence"/>
</dbReference>
<gene>
    <name evidence="3" type="ORF">Scep_027341</name>
</gene>
<reference evidence="3 4" key="1">
    <citation type="submission" date="2024-01" db="EMBL/GenBank/DDBJ databases">
        <title>Genome assemblies of Stephania.</title>
        <authorList>
            <person name="Yang L."/>
        </authorList>
    </citation>
    <scope>NUCLEOTIDE SEQUENCE [LARGE SCALE GENOMIC DNA]</scope>
    <source>
        <strain evidence="3">JXDWG</strain>
        <tissue evidence="3">Leaf</tissue>
    </source>
</reference>
<dbReference type="EMBL" id="JBBNAG010000012">
    <property type="protein sequence ID" value="KAK9088259.1"/>
    <property type="molecule type" value="Genomic_DNA"/>
</dbReference>
<sequence length="579" mass="64262">MATSAFKSTSKRSSFSNSHDDPSTASSSSSSTNRAGGGGGGHRRSRSLSRFSEHIHRGRILDLESDEQLQPRGRFVSTVRGSDGFPQVSLEDLANDFFLPGLDKTTCKSAVEIAREEDNSARGRPSRRYSSVGPSQGRARSVSRQRTRPAATAAAPSSREKPLVAHANTSRRRRSLSVVPCQFSDSESDLDPLNRSSSKGNIRGNNWRASARKPTTPDHQRALKRSLSQKEFSKFQDGYSSHSSALTDDENRDIHSHKDGTLQSVRALKKTGDPTEAMVDTGLYKAMQKELRHAVEEMRMELEQVMVHAKPSGLADRDHVHSSELDVLEAVDLIRKKCRTKLEQSEKRKQDLLAEMVLEEQRGLELSKIVQEIIPESRISAVPETPSRARTKVNERSRASQWLTEEAEKYFEDFLSNVEDTDISSMDGEKSDASSKFGVRTKLSDHVTHCLDSVSIPKMPTSAPVELDGVMLPWLQWDTADVPVTPPRDLHDVLQGVSPAYCKSNGLTSSHGSWSPGGESPCVVSREGRGSRYSGQFAATEPDEYIYSQSNEEVIFECWRQRARRDSGSLVLCTYPGFF</sequence>
<feature type="compositionally biased region" description="Low complexity" evidence="2">
    <location>
        <begin position="1"/>
        <end position="34"/>
    </location>
</feature>
<comment type="caution">
    <text evidence="3">The sequence shown here is derived from an EMBL/GenBank/DDBJ whole genome shotgun (WGS) entry which is preliminary data.</text>
</comment>
<keyword evidence="1" id="KW-0175">Coiled coil</keyword>
<dbReference type="PANTHER" id="PTHR34466:SF1">
    <property type="entry name" value="OS06G0609800 PROTEIN"/>
    <property type="match status" value="1"/>
</dbReference>
<feature type="compositionally biased region" description="Low complexity" evidence="2">
    <location>
        <begin position="148"/>
        <end position="157"/>
    </location>
</feature>
<name>A0AAP0HIF3_9MAGN</name>
<dbReference type="AlphaFoldDB" id="A0AAP0HIF3"/>